<name>A0A519BIM5_ACIG2</name>
<reference evidence="3 4" key="1">
    <citation type="journal article" date="2019" name="ISME J.">
        <title>Insights into ecological role of a new deltaproteobacterial order Candidatus Acidulodesulfobacterales by metagenomics and metatranscriptomics.</title>
        <authorList>
            <person name="Tan S."/>
            <person name="Liu J."/>
            <person name="Fang Y."/>
            <person name="Hedlund B.P."/>
            <person name="Lian Z.H."/>
            <person name="Huang L.Y."/>
            <person name="Li J.T."/>
            <person name="Huang L.N."/>
            <person name="Li W.J."/>
            <person name="Jiang H.C."/>
            <person name="Dong H.L."/>
            <person name="Shu W.S."/>
        </authorList>
    </citation>
    <scope>NUCLEOTIDE SEQUENCE [LARGE SCALE GENOMIC DNA]</scope>
    <source>
        <strain evidence="3">AP2</strain>
    </source>
</reference>
<dbReference type="CDD" id="cd03375">
    <property type="entry name" value="TPP_OGFOR"/>
    <property type="match status" value="1"/>
</dbReference>
<dbReference type="Gene3D" id="3.40.50.970">
    <property type="match status" value="1"/>
</dbReference>
<dbReference type="Pfam" id="PF02775">
    <property type="entry name" value="TPP_enzyme_C"/>
    <property type="match status" value="1"/>
</dbReference>
<protein>
    <submittedName>
        <fullName evidence="3">2-oxoacid:ferredoxin oxidoreductase subunit beta</fullName>
    </submittedName>
</protein>
<dbReference type="InterPro" id="IPR051457">
    <property type="entry name" value="2-oxoacid:Fd_oxidoreductase"/>
</dbReference>
<dbReference type="EMBL" id="SGBC01000001">
    <property type="protein sequence ID" value="RZD17115.1"/>
    <property type="molecule type" value="Genomic_DNA"/>
</dbReference>
<dbReference type="InterPro" id="IPR011766">
    <property type="entry name" value="TPP_enzyme_TPP-bd"/>
</dbReference>
<dbReference type="PANTHER" id="PTHR48084:SF1">
    <property type="entry name" value="2-OXOGLUTARATE SYNTHASE SUBUNIT KORB"/>
    <property type="match status" value="1"/>
</dbReference>
<dbReference type="Proteomes" id="UP000316562">
    <property type="component" value="Unassembled WGS sequence"/>
</dbReference>
<organism evidence="3 4">
    <name type="scientific">Acididesulfobacter guangdongensis</name>
    <dbReference type="NCBI Taxonomy" id="2597225"/>
    <lineage>
        <taxon>Bacteria</taxon>
        <taxon>Deltaproteobacteria</taxon>
        <taxon>Candidatus Acidulodesulfobacterales</taxon>
        <taxon>Candidatus Acididesulfobacter</taxon>
    </lineage>
</organism>
<evidence type="ECO:0000313" key="3">
    <source>
        <dbReference type="EMBL" id="RZD17115.1"/>
    </source>
</evidence>
<gene>
    <name evidence="3" type="ORF">EVJ46_02475</name>
</gene>
<proteinExistence type="predicted"/>
<feature type="domain" description="Thiamine pyrophosphate enzyme TPP-binding" evidence="2">
    <location>
        <begin position="56"/>
        <end position="203"/>
    </location>
</feature>
<evidence type="ECO:0000313" key="4">
    <source>
        <dbReference type="Proteomes" id="UP000316562"/>
    </source>
</evidence>
<dbReference type="GO" id="GO:0016625">
    <property type="term" value="F:oxidoreductase activity, acting on the aldehyde or oxo group of donors, iron-sulfur protein as acceptor"/>
    <property type="evidence" value="ECO:0007669"/>
    <property type="project" value="UniProtKB-ARBA"/>
</dbReference>
<dbReference type="SUPFAM" id="SSF52518">
    <property type="entry name" value="Thiamin diphosphate-binding fold (THDP-binding)"/>
    <property type="match status" value="1"/>
</dbReference>
<dbReference type="InterPro" id="IPR029061">
    <property type="entry name" value="THDP-binding"/>
</dbReference>
<dbReference type="AlphaFoldDB" id="A0A519BIM5"/>
<dbReference type="PANTHER" id="PTHR48084">
    <property type="entry name" value="2-OXOGLUTARATE OXIDOREDUCTASE SUBUNIT KORB-RELATED"/>
    <property type="match status" value="1"/>
</dbReference>
<sequence length="276" mass="30674">MPKTKTKFDYDKYLRKNTLPHIWCPGCGDGIILKSLLRAIDGLQYKKDDIVITSGIGCASRLPGYVDFNTIHTTHGRALTFAIGMKMYKPRLKVITISGDGDALAIGGNHFIHAARRNIDITLIVFNNYTYGMTGGQASPTQPYGSYATTTPYGSVEPPFDTCELAKAAGATWVARSTSYHAVQLEKLIADAMTHKGFSVLDVITNCHISYGRRNKMKSPVEMVKYQKEKAVPNRSAQNMTAEELTGRFKTGLIYEKKDSLEFAEENYKKLALLKQ</sequence>
<dbReference type="GO" id="GO:0045333">
    <property type="term" value="P:cellular respiration"/>
    <property type="evidence" value="ECO:0007669"/>
    <property type="project" value="UniProtKB-ARBA"/>
</dbReference>
<evidence type="ECO:0000259" key="2">
    <source>
        <dbReference type="Pfam" id="PF02775"/>
    </source>
</evidence>
<evidence type="ECO:0000256" key="1">
    <source>
        <dbReference type="ARBA" id="ARBA00023002"/>
    </source>
</evidence>
<comment type="caution">
    <text evidence="3">The sequence shown here is derived from an EMBL/GenBank/DDBJ whole genome shotgun (WGS) entry which is preliminary data.</text>
</comment>
<keyword evidence="1" id="KW-0560">Oxidoreductase</keyword>
<dbReference type="GO" id="GO:0030976">
    <property type="term" value="F:thiamine pyrophosphate binding"/>
    <property type="evidence" value="ECO:0007669"/>
    <property type="project" value="InterPro"/>
</dbReference>
<accession>A0A519BIM5</accession>